<protein>
    <recommendedName>
        <fullName evidence="1">Sugar fermentation stimulation protein homolog</fullName>
    </recommendedName>
</protein>
<reference evidence="4" key="1">
    <citation type="submission" date="2020-08" db="EMBL/GenBank/DDBJ databases">
        <title>Genome public.</title>
        <authorList>
            <person name="Liu C."/>
            <person name="Sun Q."/>
        </authorList>
    </citation>
    <scope>NUCLEOTIDE SEQUENCE</scope>
    <source>
        <strain evidence="4">BX12</strain>
    </source>
</reference>
<dbReference type="EMBL" id="JACRYT010000005">
    <property type="protein sequence ID" value="MBC6679487.1"/>
    <property type="molecule type" value="Genomic_DNA"/>
</dbReference>
<feature type="domain" description="SfsA N-terminal OB" evidence="3">
    <location>
        <begin position="12"/>
        <end position="78"/>
    </location>
</feature>
<accession>A0A923NLQ0</accession>
<dbReference type="HAMAP" id="MF_00095">
    <property type="entry name" value="SfsA"/>
    <property type="match status" value="1"/>
</dbReference>
<dbReference type="AlphaFoldDB" id="A0A923NLQ0"/>
<dbReference type="PANTHER" id="PTHR30545">
    <property type="entry name" value="SUGAR FERMENTATION STIMULATION PROTEIN A"/>
    <property type="match status" value="1"/>
</dbReference>
<dbReference type="RefSeq" id="WP_187302596.1">
    <property type="nucleotide sequence ID" value="NZ_CBCTON010000026.1"/>
</dbReference>
<evidence type="ECO:0000313" key="5">
    <source>
        <dbReference type="Proteomes" id="UP000602647"/>
    </source>
</evidence>
<dbReference type="Gene3D" id="3.40.1350.60">
    <property type="match status" value="1"/>
</dbReference>
<dbReference type="Proteomes" id="UP000602647">
    <property type="component" value="Unassembled WGS sequence"/>
</dbReference>
<evidence type="ECO:0000259" key="2">
    <source>
        <dbReference type="Pfam" id="PF03749"/>
    </source>
</evidence>
<dbReference type="NCBIfam" id="TIGR00230">
    <property type="entry name" value="sfsA"/>
    <property type="match status" value="1"/>
</dbReference>
<evidence type="ECO:0000256" key="1">
    <source>
        <dbReference type="HAMAP-Rule" id="MF_00095"/>
    </source>
</evidence>
<dbReference type="InterPro" id="IPR041465">
    <property type="entry name" value="SfsA_N"/>
</dbReference>
<gene>
    <name evidence="1 4" type="primary">sfsA</name>
    <name evidence="4" type="ORF">H9L42_06565</name>
</gene>
<dbReference type="GO" id="GO:0003677">
    <property type="term" value="F:DNA binding"/>
    <property type="evidence" value="ECO:0007669"/>
    <property type="project" value="InterPro"/>
</dbReference>
<proteinExistence type="inferred from homology"/>
<comment type="caution">
    <text evidence="4">The sequence shown here is derived from an EMBL/GenBank/DDBJ whole genome shotgun (WGS) entry which is preliminary data.</text>
</comment>
<dbReference type="Pfam" id="PF17746">
    <property type="entry name" value="SfsA_N"/>
    <property type="match status" value="1"/>
</dbReference>
<dbReference type="InterPro" id="IPR005224">
    <property type="entry name" value="SfsA"/>
</dbReference>
<dbReference type="CDD" id="cd22359">
    <property type="entry name" value="SfsA-like_bacterial"/>
    <property type="match status" value="1"/>
</dbReference>
<organism evidence="4 5">
    <name type="scientific">Zhenpiania hominis</name>
    <dbReference type="NCBI Taxonomy" id="2763644"/>
    <lineage>
        <taxon>Bacteria</taxon>
        <taxon>Bacillati</taxon>
        <taxon>Bacillota</taxon>
        <taxon>Clostridia</taxon>
        <taxon>Peptostreptococcales</taxon>
        <taxon>Anaerovoracaceae</taxon>
        <taxon>Zhenpiania</taxon>
    </lineage>
</organism>
<dbReference type="InterPro" id="IPR040452">
    <property type="entry name" value="SfsA_C"/>
</dbReference>
<feature type="domain" description="Sugar fermentation stimulation protein C-terminal" evidence="2">
    <location>
        <begin position="82"/>
        <end position="221"/>
    </location>
</feature>
<sequence length="247" mass="27742">MEYENIREGRFIERINRFVARVEVCGTEVRAHVKNTGRCRELLVPGATVYLEDFAGRMGSRKLRYSLIGVRKGTLLINMDSQAPNQAVKEAFEDGALLLPDFGQAVKIQPEKTYGESRLDFYIENQNGEKGFVEVKGVTLEAGGIAAFPDAPTERGIKHIQELARAKEEGYYVCALFVIQMKGVRCFYPNDRTHPQFGDALREAEKKGVRILACDCQVTETSMKLDSWIPVDLCPQSKFIPDENKGA</sequence>
<evidence type="ECO:0000259" key="3">
    <source>
        <dbReference type="Pfam" id="PF17746"/>
    </source>
</evidence>
<comment type="similarity">
    <text evidence="1">Belongs to the SfsA family.</text>
</comment>
<name>A0A923NLQ0_9FIRM</name>
<keyword evidence="5" id="KW-1185">Reference proteome</keyword>
<dbReference type="Gene3D" id="2.40.50.580">
    <property type="match status" value="1"/>
</dbReference>
<dbReference type="PANTHER" id="PTHR30545:SF2">
    <property type="entry name" value="SUGAR FERMENTATION STIMULATION PROTEIN A"/>
    <property type="match status" value="1"/>
</dbReference>
<dbReference type="Pfam" id="PF03749">
    <property type="entry name" value="SfsA"/>
    <property type="match status" value="1"/>
</dbReference>
<evidence type="ECO:0000313" key="4">
    <source>
        <dbReference type="EMBL" id="MBC6679487.1"/>
    </source>
</evidence>